<evidence type="ECO:0000313" key="3">
    <source>
        <dbReference type="Proteomes" id="UP001432011"/>
    </source>
</evidence>
<dbReference type="PROSITE" id="PS50089">
    <property type="entry name" value="ZF_RING_2"/>
    <property type="match status" value="1"/>
</dbReference>
<dbReference type="NCBIfam" id="NF041916">
    <property type="entry name" value="RING_SCO0854"/>
    <property type="match status" value="1"/>
</dbReference>
<dbReference type="InterPro" id="IPR013083">
    <property type="entry name" value="Znf_RING/FYVE/PHD"/>
</dbReference>
<proteinExistence type="predicted"/>
<dbReference type="Proteomes" id="UP001432011">
    <property type="component" value="Chromosome"/>
</dbReference>
<dbReference type="InterPro" id="IPR003325">
    <property type="entry name" value="TerD"/>
</dbReference>
<protein>
    <recommendedName>
        <fullName evidence="1">RING-type domain-containing protein</fullName>
    </recommendedName>
</protein>
<evidence type="ECO:0000259" key="1">
    <source>
        <dbReference type="PROSITE" id="PS50089"/>
    </source>
</evidence>
<dbReference type="RefSeq" id="WP_328710416.1">
    <property type="nucleotide sequence ID" value="NZ_CP108085.1"/>
</dbReference>
<organism evidence="2 3">
    <name type="scientific">Microbispora hainanensis</name>
    <dbReference type="NCBI Taxonomy" id="568844"/>
    <lineage>
        <taxon>Bacteria</taxon>
        <taxon>Bacillati</taxon>
        <taxon>Actinomycetota</taxon>
        <taxon>Actinomycetes</taxon>
        <taxon>Streptosporangiales</taxon>
        <taxon>Streptosporangiaceae</taxon>
        <taxon>Microbispora</taxon>
    </lineage>
</organism>
<dbReference type="Gene3D" id="3.30.40.10">
    <property type="entry name" value="Zinc/RING finger domain, C3HC4 (zinc finger)"/>
    <property type="match status" value="1"/>
</dbReference>
<dbReference type="InterPro" id="IPR001841">
    <property type="entry name" value="Znf_RING"/>
</dbReference>
<dbReference type="PANTHER" id="PTHR32097:SF18">
    <property type="entry name" value="RING-TYPE DOMAIN-CONTAINING PROTEIN"/>
    <property type="match status" value="1"/>
</dbReference>
<name>A0ABZ1SZ11_9ACTN</name>
<accession>A0ABZ1SZ11</accession>
<keyword evidence="3" id="KW-1185">Reference proteome</keyword>
<sequence length="855" mass="92767">MDRLAELLLRQRLVTPDLLVPAAARETAVPGRGDRSSRRARPRAPVADGVIALESDLLQLGHVLSAPLRARLAELDAAELGHAGRALVSALSALRGGLVVHTPLFRRFPESVPADTSEVFVRRVFSLLLQRPEQPCVLCGEIGAVHPVSPCAHLVCSACWDGADYSACPICHRRIDPGDPFLRPADDVHAPAVTWNGGVPGTLTLLGLCDDPAARARDLLGPLLARQSAPRAEDKEVVAEIVDRFWPGSAGWLPERIPARETRAVVLAAAVRHGDLGLPARHADTATDVLRLLHALMGGDPGLRTRLPRRTSLPRPVRRALLAVLDRQPLPHLIEDLHRYPVQWRQMAEVLHPHEFHRRHPDAALAFAVLRGTPLRTGTPMADVLLERAAPHGDLLTFDGVRLRARTFAGRFEAALRTDPHEALALLSRRPGELLRRTADLARRVPAADLAEALRAAAPHVSPAVLIATLGQLRTPPGGTRMFLPRGGAARIWTEPDVRKELASETVAALSDVLTGEMLRRAAALPPVETALLDEELTDLLAPQAERSASASLVRLPRGSVRPLPGGERVRLFLHWAQPENHRVDLDLSVAVFDARWTFTGLCDYTSLRLGGSAAVHSGDLTSAPEPEGASEFVDLDTAALRAIGGRYVVPIVFSYNDVPFDELVRGFAGFMDDPDGLFDPLAVRQRFDLTGPAKILVPFVADLWSRTMRWVDLNVSAFDGFHNVYGYEEQLARLGAAAEDAYGLGGHVTLWEVACWHAAARAREVVVRHRDGSVSRHTRRPGEDAAAFAARLWARRAAGPVVPEADLAMVLRDDVRVSEGAQVYALHPAHLDPAVIRSLDAADLVGMLAPVPPA</sequence>
<dbReference type="EMBL" id="CP108085">
    <property type="protein sequence ID" value="WUP77891.1"/>
    <property type="molecule type" value="Genomic_DNA"/>
</dbReference>
<evidence type="ECO:0000313" key="2">
    <source>
        <dbReference type="EMBL" id="WUP77891.1"/>
    </source>
</evidence>
<dbReference type="SUPFAM" id="SSF57850">
    <property type="entry name" value="RING/U-box"/>
    <property type="match status" value="1"/>
</dbReference>
<reference evidence="2" key="1">
    <citation type="submission" date="2022-10" db="EMBL/GenBank/DDBJ databases">
        <title>The complete genomes of actinobacterial strains from the NBC collection.</title>
        <authorList>
            <person name="Joergensen T.S."/>
            <person name="Alvarez Arevalo M."/>
            <person name="Sterndorff E.B."/>
            <person name="Faurdal D."/>
            <person name="Vuksanovic O."/>
            <person name="Mourched A.-S."/>
            <person name="Charusanti P."/>
            <person name="Shaw S."/>
            <person name="Blin K."/>
            <person name="Weber T."/>
        </authorList>
    </citation>
    <scope>NUCLEOTIDE SEQUENCE</scope>
    <source>
        <strain evidence="2">NBC_00254</strain>
    </source>
</reference>
<dbReference type="Pfam" id="PF14447">
    <property type="entry name" value="Prok-RING_4"/>
    <property type="match status" value="1"/>
</dbReference>
<dbReference type="CDD" id="cd06974">
    <property type="entry name" value="TerD_like"/>
    <property type="match status" value="1"/>
</dbReference>
<dbReference type="PANTHER" id="PTHR32097">
    <property type="entry name" value="CAMP-BINDING PROTEIN 1-RELATED"/>
    <property type="match status" value="1"/>
</dbReference>
<dbReference type="CDD" id="cd16528">
    <property type="entry name" value="RING-HC_prokRING"/>
    <property type="match status" value="1"/>
</dbReference>
<gene>
    <name evidence="2" type="ORF">OG913_13070</name>
</gene>
<feature type="domain" description="RING-type" evidence="1">
    <location>
        <begin position="136"/>
        <end position="172"/>
    </location>
</feature>
<dbReference type="InterPro" id="IPR051324">
    <property type="entry name" value="Stress/Tellurium_Resist"/>
</dbReference>